<feature type="domain" description="Phosphotyrosine protein phosphatase I" evidence="2">
    <location>
        <begin position="6"/>
        <end position="144"/>
    </location>
</feature>
<name>A0A160TQG4_9ZZZZ</name>
<dbReference type="InterPro" id="IPR036196">
    <property type="entry name" value="Ptyr_pPase_sf"/>
</dbReference>
<dbReference type="SMART" id="SM00226">
    <property type="entry name" value="LMWPc"/>
    <property type="match status" value="1"/>
</dbReference>
<keyword evidence="3" id="KW-0560">Oxidoreductase</keyword>
<dbReference type="GO" id="GO:0008794">
    <property type="term" value="F:arsenate reductase (glutaredoxin) activity"/>
    <property type="evidence" value="ECO:0007669"/>
    <property type="project" value="UniProtKB-EC"/>
</dbReference>
<dbReference type="GO" id="GO:0046685">
    <property type="term" value="P:response to arsenic-containing substance"/>
    <property type="evidence" value="ECO:0007669"/>
    <property type="project" value="UniProtKB-KW"/>
</dbReference>
<dbReference type="SUPFAM" id="SSF52788">
    <property type="entry name" value="Phosphotyrosine protein phosphatases I"/>
    <property type="match status" value="1"/>
</dbReference>
<evidence type="ECO:0000259" key="2">
    <source>
        <dbReference type="SMART" id="SM00226"/>
    </source>
</evidence>
<evidence type="ECO:0000313" key="3">
    <source>
        <dbReference type="EMBL" id="CUS51438.1"/>
    </source>
</evidence>
<protein>
    <submittedName>
        <fullName evidence="3">Arsenate reductase</fullName>
        <ecNumber evidence="3">1.20.4.1</ecNumber>
    </submittedName>
</protein>
<dbReference type="Gene3D" id="3.40.50.2300">
    <property type="match status" value="1"/>
</dbReference>
<sequence length="173" mass="18915">MIFTSCNVLFLCTGNSARSILAEAILERMGNDQFTAYSAGSFPRGEIHPAALNLLKNLGHRTEHLRSKSWDEFTGASAPQINFIFTVCDNAATETCPIWSGQPATVHWGLPDPAAVEGSDDDVTQAFTATYQQLSKRISTFIQLANDSSDNTELRSRLVVTEPSIVQSTPETF</sequence>
<dbReference type="AlphaFoldDB" id="A0A160TQG4"/>
<dbReference type="PANTHER" id="PTHR43428:SF1">
    <property type="entry name" value="ARSENATE REDUCTASE"/>
    <property type="match status" value="1"/>
</dbReference>
<dbReference type="CDD" id="cd16345">
    <property type="entry name" value="LMWP_ArsC"/>
    <property type="match status" value="1"/>
</dbReference>
<dbReference type="InterPro" id="IPR023485">
    <property type="entry name" value="Ptyr_pPase"/>
</dbReference>
<dbReference type="PANTHER" id="PTHR43428">
    <property type="entry name" value="ARSENATE REDUCTASE"/>
    <property type="match status" value="1"/>
</dbReference>
<organism evidence="3">
    <name type="scientific">hydrothermal vent metagenome</name>
    <dbReference type="NCBI Taxonomy" id="652676"/>
    <lineage>
        <taxon>unclassified sequences</taxon>
        <taxon>metagenomes</taxon>
        <taxon>ecological metagenomes</taxon>
    </lineage>
</organism>
<reference evidence="3" key="1">
    <citation type="submission" date="2015-10" db="EMBL/GenBank/DDBJ databases">
        <authorList>
            <person name="Gilbert D.G."/>
        </authorList>
    </citation>
    <scope>NUCLEOTIDE SEQUENCE</scope>
</reference>
<proteinExistence type="predicted"/>
<dbReference type="EC" id="1.20.4.1" evidence="3"/>
<dbReference type="EMBL" id="CZRL01000063">
    <property type="protein sequence ID" value="CUS51438.1"/>
    <property type="molecule type" value="Genomic_DNA"/>
</dbReference>
<accession>A0A160TQG4</accession>
<evidence type="ECO:0000256" key="1">
    <source>
        <dbReference type="ARBA" id="ARBA00022849"/>
    </source>
</evidence>
<gene>
    <name evidence="3" type="ORF">MGWOODY_XGa1060</name>
</gene>
<dbReference type="Pfam" id="PF01451">
    <property type="entry name" value="LMWPc"/>
    <property type="match status" value="1"/>
</dbReference>
<keyword evidence="1" id="KW-0059">Arsenical resistance</keyword>